<dbReference type="OrthoDB" id="5431543at2"/>
<name>A0A401FS18_9BACT</name>
<sequence>MADSGENEWRLFIQDGDKYLKTAVNASEKRSKVFTPDLLYNIVSMAIEKHVMGYLLYHNRLPDNHTLPDLMDAVPELRDADGDLCRDVIRMGHFQEICSLNTYNRRIPKEGDVREFLDIGTRIQDFVTSRLSSEKVQ</sequence>
<evidence type="ECO:0008006" key="3">
    <source>
        <dbReference type="Google" id="ProtNLM"/>
    </source>
</evidence>
<proteinExistence type="predicted"/>
<reference evidence="2" key="1">
    <citation type="submission" date="2017-11" db="EMBL/GenBank/DDBJ databases">
        <authorList>
            <person name="Watanabe M."/>
            <person name="Kojima H."/>
        </authorList>
    </citation>
    <scope>NUCLEOTIDE SEQUENCE [LARGE SCALE GENOMIC DNA]</scope>
    <source>
        <strain evidence="2">Tokyo 01</strain>
    </source>
</reference>
<reference evidence="2" key="2">
    <citation type="submission" date="2019-01" db="EMBL/GenBank/DDBJ databases">
        <title>Genome sequence of Desulfonema ishimotonii strain Tokyo 01.</title>
        <authorList>
            <person name="Fukui M."/>
        </authorList>
    </citation>
    <scope>NUCLEOTIDE SEQUENCE [LARGE SCALE GENOMIC DNA]</scope>
    <source>
        <strain evidence="2">Tokyo 01</strain>
    </source>
</reference>
<protein>
    <recommendedName>
        <fullName evidence="3">HEPN domain-containing protein</fullName>
    </recommendedName>
</protein>
<evidence type="ECO:0000313" key="2">
    <source>
        <dbReference type="Proteomes" id="UP000288096"/>
    </source>
</evidence>
<keyword evidence="2" id="KW-1185">Reference proteome</keyword>
<dbReference type="Proteomes" id="UP000288096">
    <property type="component" value="Unassembled WGS sequence"/>
</dbReference>
<comment type="caution">
    <text evidence="1">The sequence shown here is derived from an EMBL/GenBank/DDBJ whole genome shotgun (WGS) entry which is preliminary data.</text>
</comment>
<accession>A0A401FS18</accession>
<evidence type="ECO:0000313" key="1">
    <source>
        <dbReference type="EMBL" id="GBC59740.1"/>
    </source>
</evidence>
<dbReference type="RefSeq" id="WP_124327228.1">
    <property type="nucleotide sequence ID" value="NZ_BEXT01000001.1"/>
</dbReference>
<dbReference type="AlphaFoldDB" id="A0A401FS18"/>
<dbReference type="EMBL" id="BEXT01000001">
    <property type="protein sequence ID" value="GBC59740.1"/>
    <property type="molecule type" value="Genomic_DNA"/>
</dbReference>
<organism evidence="1 2">
    <name type="scientific">Desulfonema ishimotonii</name>
    <dbReference type="NCBI Taxonomy" id="45657"/>
    <lineage>
        <taxon>Bacteria</taxon>
        <taxon>Pseudomonadati</taxon>
        <taxon>Thermodesulfobacteriota</taxon>
        <taxon>Desulfobacteria</taxon>
        <taxon>Desulfobacterales</taxon>
        <taxon>Desulfococcaceae</taxon>
        <taxon>Desulfonema</taxon>
    </lineage>
</organism>
<gene>
    <name evidence="1" type="ORF">DENIS_0681</name>
</gene>